<dbReference type="CDD" id="cd03301">
    <property type="entry name" value="ABC_MalK_N"/>
    <property type="match status" value="1"/>
</dbReference>
<reference evidence="15 16" key="1">
    <citation type="submission" date="2018-01" db="EMBL/GenBank/DDBJ databases">
        <title>Complete genome sequence of Salinigranum rubrum GX10T, an extremely halophilic archaeon isolated from a marine solar saltern.</title>
        <authorList>
            <person name="Han S."/>
        </authorList>
    </citation>
    <scope>NUCLEOTIDE SEQUENCE [LARGE SCALE GENOMIC DNA]</scope>
    <source>
        <strain evidence="15 16">GX10</strain>
    </source>
</reference>
<evidence type="ECO:0000256" key="13">
    <source>
        <dbReference type="ARBA" id="ARBA00066315"/>
    </source>
</evidence>
<comment type="subunit">
    <text evidence="12">The complex is composed of two ATP-binding proteins (XacJ and XacK), two transmembrane proteins (XacH and XacI) and a solute-binding protein (XacG).</text>
</comment>
<keyword evidence="2" id="KW-0813">Transport</keyword>
<evidence type="ECO:0000313" key="15">
    <source>
        <dbReference type="EMBL" id="AUV80458.1"/>
    </source>
</evidence>
<dbReference type="OrthoDB" id="18368at2157"/>
<gene>
    <name evidence="15" type="ORF">C2R22_01295</name>
</gene>
<evidence type="ECO:0000256" key="5">
    <source>
        <dbReference type="ARBA" id="ARBA00022840"/>
    </source>
</evidence>
<evidence type="ECO:0000259" key="14">
    <source>
        <dbReference type="PROSITE" id="PS50893"/>
    </source>
</evidence>
<dbReference type="InterPro" id="IPR015855">
    <property type="entry name" value="ABC_transpr_MalK-like"/>
</dbReference>
<dbReference type="KEGG" id="srub:C2R22_01295"/>
<dbReference type="Gene3D" id="3.40.50.300">
    <property type="entry name" value="P-loop containing nucleotide triphosphate hydrolases"/>
    <property type="match status" value="1"/>
</dbReference>
<comment type="subcellular location">
    <subcellularLocation>
        <location evidence="1">Cell membrane</location>
        <topology evidence="1">Peripheral membrane protein</topology>
    </subcellularLocation>
</comment>
<dbReference type="GO" id="GO:0140359">
    <property type="term" value="F:ABC-type transporter activity"/>
    <property type="evidence" value="ECO:0007669"/>
    <property type="project" value="InterPro"/>
</dbReference>
<dbReference type="EMBL" id="CP026309">
    <property type="protein sequence ID" value="AUV80458.1"/>
    <property type="molecule type" value="Genomic_DNA"/>
</dbReference>
<dbReference type="InterPro" id="IPR003439">
    <property type="entry name" value="ABC_transporter-like_ATP-bd"/>
</dbReference>
<dbReference type="EC" id="7.5.2.13" evidence="13"/>
<evidence type="ECO:0000256" key="9">
    <source>
        <dbReference type="ARBA" id="ARBA00051890"/>
    </source>
</evidence>
<dbReference type="GO" id="GO:0005524">
    <property type="term" value="F:ATP binding"/>
    <property type="evidence" value="ECO:0007669"/>
    <property type="project" value="UniProtKB-KW"/>
</dbReference>
<dbReference type="InterPro" id="IPR003593">
    <property type="entry name" value="AAA+_ATPase"/>
</dbReference>
<dbReference type="PROSITE" id="PS50893">
    <property type="entry name" value="ABC_TRANSPORTER_2"/>
    <property type="match status" value="1"/>
</dbReference>
<evidence type="ECO:0000256" key="4">
    <source>
        <dbReference type="ARBA" id="ARBA00022741"/>
    </source>
</evidence>
<dbReference type="InterPro" id="IPR013611">
    <property type="entry name" value="Transp-assoc_OB_typ2"/>
</dbReference>
<evidence type="ECO:0000256" key="2">
    <source>
        <dbReference type="ARBA" id="ARBA00022448"/>
    </source>
</evidence>
<dbReference type="Pfam" id="PF00005">
    <property type="entry name" value="ABC_tran"/>
    <property type="match status" value="1"/>
</dbReference>
<dbReference type="FunFam" id="3.40.50.300:FF:000042">
    <property type="entry name" value="Maltose/maltodextrin ABC transporter, ATP-binding protein"/>
    <property type="match status" value="1"/>
</dbReference>
<dbReference type="Gene3D" id="2.40.50.140">
    <property type="entry name" value="Nucleic acid-binding proteins"/>
    <property type="match status" value="1"/>
</dbReference>
<comment type="similarity">
    <text evidence="11">Belongs to the ABC transporter superfamily. Carbohydrate uptake transporter-1 (CUT1) (TC 3.A.1.1) family.</text>
</comment>
<evidence type="ECO:0000256" key="3">
    <source>
        <dbReference type="ARBA" id="ARBA00022475"/>
    </source>
</evidence>
<proteinExistence type="inferred from homology"/>
<dbReference type="PANTHER" id="PTHR43875:SF15">
    <property type="entry name" value="TREHALOSE IMPORT ATP-BINDING PROTEIN SUGC"/>
    <property type="match status" value="1"/>
</dbReference>
<evidence type="ECO:0000256" key="10">
    <source>
        <dbReference type="ARBA" id="ARBA00053454"/>
    </source>
</evidence>
<keyword evidence="6" id="KW-1278">Translocase</keyword>
<protein>
    <recommendedName>
        <fullName evidence="13">ABC-type D-xylose/L-arabinose transporter</fullName>
        <ecNumber evidence="13">7.5.2.13</ecNumber>
    </recommendedName>
</protein>
<comment type="catalytic activity">
    <reaction evidence="8">
        <text>D-xylose(out) + ATP + H2O = D-xylose(in) + ADP + phosphate + H(+)</text>
        <dbReference type="Rhea" id="RHEA:29899"/>
        <dbReference type="ChEBI" id="CHEBI:15377"/>
        <dbReference type="ChEBI" id="CHEBI:15378"/>
        <dbReference type="ChEBI" id="CHEBI:30616"/>
        <dbReference type="ChEBI" id="CHEBI:43474"/>
        <dbReference type="ChEBI" id="CHEBI:53455"/>
        <dbReference type="ChEBI" id="CHEBI:456216"/>
        <dbReference type="EC" id="7.5.2.13"/>
    </reaction>
    <physiologicalReaction direction="left-to-right" evidence="8">
        <dbReference type="Rhea" id="RHEA:29900"/>
    </physiologicalReaction>
</comment>
<comment type="function">
    <text evidence="10">Part of the ABC transporter complex XacGHIJK involved in the uptake of xylose and arabinose. Responsible for energy coupling to the transport system.</text>
</comment>
<name>A0A2I8VEV6_9EURY</name>
<dbReference type="Proteomes" id="UP000236584">
    <property type="component" value="Chromosome"/>
</dbReference>
<dbReference type="GeneID" id="35590682"/>
<organism evidence="15 16">
    <name type="scientific">Salinigranum rubrum</name>
    <dbReference type="NCBI Taxonomy" id="755307"/>
    <lineage>
        <taxon>Archaea</taxon>
        <taxon>Methanobacteriati</taxon>
        <taxon>Methanobacteriota</taxon>
        <taxon>Stenosarchaea group</taxon>
        <taxon>Halobacteria</taxon>
        <taxon>Halobacteriales</taxon>
        <taxon>Haloferacaceae</taxon>
        <taxon>Salinigranum</taxon>
    </lineage>
</organism>
<keyword evidence="3" id="KW-1003">Cell membrane</keyword>
<dbReference type="InterPro" id="IPR017871">
    <property type="entry name" value="ABC_transporter-like_CS"/>
</dbReference>
<evidence type="ECO:0000256" key="8">
    <source>
        <dbReference type="ARBA" id="ARBA00050355"/>
    </source>
</evidence>
<dbReference type="InterPro" id="IPR012340">
    <property type="entry name" value="NA-bd_OB-fold"/>
</dbReference>
<dbReference type="InterPro" id="IPR047641">
    <property type="entry name" value="ABC_transpr_MalK/UgpC-like"/>
</dbReference>
<dbReference type="SUPFAM" id="SSF52540">
    <property type="entry name" value="P-loop containing nucleoside triphosphate hydrolases"/>
    <property type="match status" value="1"/>
</dbReference>
<evidence type="ECO:0000313" key="16">
    <source>
        <dbReference type="Proteomes" id="UP000236584"/>
    </source>
</evidence>
<dbReference type="RefSeq" id="WP_103423966.1">
    <property type="nucleotide sequence ID" value="NZ_CP026309.1"/>
</dbReference>
<keyword evidence="16" id="KW-1185">Reference proteome</keyword>
<dbReference type="AlphaFoldDB" id="A0A2I8VEV6"/>
<keyword evidence="4" id="KW-0547">Nucleotide-binding</keyword>
<feature type="domain" description="ABC transporter" evidence="14">
    <location>
        <begin position="4"/>
        <end position="235"/>
    </location>
</feature>
<evidence type="ECO:0000256" key="1">
    <source>
        <dbReference type="ARBA" id="ARBA00004202"/>
    </source>
</evidence>
<dbReference type="Pfam" id="PF08402">
    <property type="entry name" value="TOBE_2"/>
    <property type="match status" value="1"/>
</dbReference>
<evidence type="ECO:0000256" key="11">
    <source>
        <dbReference type="ARBA" id="ARBA00061029"/>
    </source>
</evidence>
<dbReference type="PANTHER" id="PTHR43875">
    <property type="entry name" value="MALTODEXTRIN IMPORT ATP-BINDING PROTEIN MSMX"/>
    <property type="match status" value="1"/>
</dbReference>
<keyword evidence="5 15" id="KW-0067">ATP-binding</keyword>
<dbReference type="Gene3D" id="2.40.50.100">
    <property type="match status" value="1"/>
</dbReference>
<evidence type="ECO:0000256" key="6">
    <source>
        <dbReference type="ARBA" id="ARBA00022967"/>
    </source>
</evidence>
<dbReference type="GO" id="GO:0016887">
    <property type="term" value="F:ATP hydrolysis activity"/>
    <property type="evidence" value="ECO:0007669"/>
    <property type="project" value="InterPro"/>
</dbReference>
<comment type="catalytic activity">
    <reaction evidence="9">
        <text>L-arabinose(out) + ATP + H2O = L-arabinose(in) + ADP + phosphate + H(+)</text>
        <dbReference type="Rhea" id="RHEA:30007"/>
        <dbReference type="ChEBI" id="CHEBI:15377"/>
        <dbReference type="ChEBI" id="CHEBI:15378"/>
        <dbReference type="ChEBI" id="CHEBI:17535"/>
        <dbReference type="ChEBI" id="CHEBI:30616"/>
        <dbReference type="ChEBI" id="CHEBI:43474"/>
        <dbReference type="ChEBI" id="CHEBI:456216"/>
        <dbReference type="EC" id="7.5.2.13"/>
    </reaction>
    <physiologicalReaction direction="left-to-right" evidence="9">
        <dbReference type="Rhea" id="RHEA:30008"/>
    </physiologicalReaction>
</comment>
<evidence type="ECO:0000256" key="12">
    <source>
        <dbReference type="ARBA" id="ARBA00065962"/>
    </source>
</evidence>
<dbReference type="InterPro" id="IPR027417">
    <property type="entry name" value="P-loop_NTPase"/>
</dbReference>
<dbReference type="InterPro" id="IPR008995">
    <property type="entry name" value="Mo/tungstate-bd_C_term_dom"/>
</dbReference>
<accession>A0A2I8VEV6</accession>
<keyword evidence="7" id="KW-0472">Membrane</keyword>
<sequence>MGSIQLENLTKRFGDTVAVEELSLDIADEEFLVLVGPSGCGKSTTLRCLAGLETPSSGDIYIGNDHMNYRVPQNRDIAMVFQDYALYPHMTVRQNIRYGLEEEPGYTSEERDARVEEVAETLGIADLLDRNPDELSGGQQQRVALGRAIVRDPEVFLMDEPLSNLDAKLRAEMRTELQSLQSDLKVTTVYVTHNQTEAMTMSDRIAVMNDGRLQQVGTPLECYHEPNNTFVAGFIGEPMMNLVSGTRSESTFVSDHFEYPLDDGLRAAVGDHEELILGIRPEDIVVRGEGDEAEPGATDFRFEVRVVEPHGDQNVLHLTRPGGDIDDALQAVTGGMHLLSQGEQVVVSIDPGKVHLFDAATGTALHNRRHEPESELTQIEQ</sequence>
<dbReference type="GO" id="GO:0055052">
    <property type="term" value="C:ATP-binding cassette (ABC) transporter complex, substrate-binding subunit-containing"/>
    <property type="evidence" value="ECO:0007669"/>
    <property type="project" value="TreeGrafter"/>
</dbReference>
<evidence type="ECO:0000256" key="7">
    <source>
        <dbReference type="ARBA" id="ARBA00023136"/>
    </source>
</evidence>
<dbReference type="GO" id="GO:0008643">
    <property type="term" value="P:carbohydrate transport"/>
    <property type="evidence" value="ECO:0007669"/>
    <property type="project" value="InterPro"/>
</dbReference>
<dbReference type="SUPFAM" id="SSF50331">
    <property type="entry name" value="MOP-like"/>
    <property type="match status" value="1"/>
</dbReference>
<dbReference type="PROSITE" id="PS00211">
    <property type="entry name" value="ABC_TRANSPORTER_1"/>
    <property type="match status" value="1"/>
</dbReference>
<dbReference type="SMART" id="SM00382">
    <property type="entry name" value="AAA"/>
    <property type="match status" value="1"/>
</dbReference>